<dbReference type="Pfam" id="PF01451">
    <property type="entry name" value="LMWPc"/>
    <property type="match status" value="1"/>
</dbReference>
<dbReference type="AlphaFoldDB" id="A0A8H7BEQ4"/>
<dbReference type="InterPro" id="IPR023485">
    <property type="entry name" value="Ptyr_pPase"/>
</dbReference>
<proteinExistence type="predicted"/>
<evidence type="ECO:0000256" key="1">
    <source>
        <dbReference type="ARBA" id="ARBA00022849"/>
    </source>
</evidence>
<evidence type="ECO:0000313" key="3">
    <source>
        <dbReference type="EMBL" id="KAF7720737.1"/>
    </source>
</evidence>
<dbReference type="InterPro" id="IPR036196">
    <property type="entry name" value="Ptyr_pPase_sf"/>
</dbReference>
<dbReference type="SUPFAM" id="SSF52788">
    <property type="entry name" value="Phosphotyrosine protein phosphatases I"/>
    <property type="match status" value="1"/>
</dbReference>
<dbReference type="GO" id="GO:0046685">
    <property type="term" value="P:response to arsenic-containing substance"/>
    <property type="evidence" value="ECO:0007669"/>
    <property type="project" value="UniProtKB-KW"/>
</dbReference>
<dbReference type="SMART" id="SM00226">
    <property type="entry name" value="LMWPc"/>
    <property type="match status" value="1"/>
</dbReference>
<dbReference type="PANTHER" id="PTHR43428:SF1">
    <property type="entry name" value="ARSENATE REDUCTASE"/>
    <property type="match status" value="1"/>
</dbReference>
<name>A0A8H7BEQ4_9FUNG</name>
<keyword evidence="4" id="KW-1185">Reference proteome</keyword>
<keyword evidence="1" id="KW-0059">Arsenical resistance</keyword>
<dbReference type="Proteomes" id="UP000605846">
    <property type="component" value="Unassembled WGS sequence"/>
</dbReference>
<organism evidence="3 4">
    <name type="scientific">Apophysomyces ossiformis</name>
    <dbReference type="NCBI Taxonomy" id="679940"/>
    <lineage>
        <taxon>Eukaryota</taxon>
        <taxon>Fungi</taxon>
        <taxon>Fungi incertae sedis</taxon>
        <taxon>Mucoromycota</taxon>
        <taxon>Mucoromycotina</taxon>
        <taxon>Mucoromycetes</taxon>
        <taxon>Mucorales</taxon>
        <taxon>Mucorineae</taxon>
        <taxon>Mucoraceae</taxon>
        <taxon>Apophysomyces</taxon>
    </lineage>
</organism>
<comment type="caution">
    <text evidence="3">The sequence shown here is derived from an EMBL/GenBank/DDBJ whole genome shotgun (WGS) entry which is preliminary data.</text>
</comment>
<gene>
    <name evidence="3" type="ORF">EC973_006230</name>
</gene>
<dbReference type="Gene3D" id="3.40.50.2300">
    <property type="match status" value="1"/>
</dbReference>
<evidence type="ECO:0000259" key="2">
    <source>
        <dbReference type="SMART" id="SM00226"/>
    </source>
</evidence>
<feature type="domain" description="Phosphotyrosine protein phosphatase I" evidence="2">
    <location>
        <begin position="1"/>
        <end position="120"/>
    </location>
</feature>
<dbReference type="PANTHER" id="PTHR43428">
    <property type="entry name" value="ARSENATE REDUCTASE"/>
    <property type="match status" value="1"/>
</dbReference>
<evidence type="ECO:0000313" key="4">
    <source>
        <dbReference type="Proteomes" id="UP000605846"/>
    </source>
</evidence>
<reference evidence="3" key="1">
    <citation type="submission" date="2020-01" db="EMBL/GenBank/DDBJ databases">
        <title>Genome Sequencing of Three Apophysomyces-Like Fungal Strains Confirms a Novel Fungal Genus in the Mucoromycota with divergent Burkholderia-like Endosymbiotic Bacteria.</title>
        <authorList>
            <person name="Stajich J.E."/>
            <person name="Macias A.M."/>
            <person name="Carter-House D."/>
            <person name="Lovett B."/>
            <person name="Kasson L.R."/>
            <person name="Berry K."/>
            <person name="Grigoriev I."/>
            <person name="Chang Y."/>
            <person name="Spatafora J."/>
            <person name="Kasson M.T."/>
        </authorList>
    </citation>
    <scope>NUCLEOTIDE SEQUENCE</scope>
    <source>
        <strain evidence="3">NRRL A-21654</strain>
    </source>
</reference>
<accession>A0A8H7BEQ4</accession>
<dbReference type="EMBL" id="JABAYA010000383">
    <property type="protein sequence ID" value="KAF7720737.1"/>
    <property type="molecule type" value="Genomic_DNA"/>
</dbReference>
<sequence>MAEGFARHWFGHDATAPFFKRVESAALEGMSSVNPDAIKTMAEIGMDITDQSSKMIDTFSPEAFSIIISMCGCGATVPEAWKTGKRFEDWNVTDPTGGSESDFQTARNEIGSRVKELVASIKEQRKPAYTLYVADACPLPQRR</sequence>
<dbReference type="OrthoDB" id="2011805at2759"/>
<protein>
    <recommendedName>
        <fullName evidence="2">Phosphotyrosine protein phosphatase I domain-containing protein</fullName>
    </recommendedName>
</protein>